<dbReference type="STRING" id="1208323.B30_05936"/>
<dbReference type="InterPro" id="IPR016032">
    <property type="entry name" value="Sig_transdc_resp-reg_C-effctor"/>
</dbReference>
<dbReference type="SUPFAM" id="SSF46894">
    <property type="entry name" value="C-terminal effector domain of the bipartite response regulators"/>
    <property type="match status" value="1"/>
</dbReference>
<keyword evidence="2" id="KW-0238">DNA-binding</keyword>
<dbReference type="InterPro" id="IPR000792">
    <property type="entry name" value="Tscrpt_reg_LuxR_C"/>
</dbReference>
<reference evidence="5 6" key="1">
    <citation type="submission" date="2012-09" db="EMBL/GenBank/DDBJ databases">
        <title>Celeribacter baekdonensis B30 Genome Sequencing.</title>
        <authorList>
            <person name="Wang W."/>
        </authorList>
    </citation>
    <scope>NUCLEOTIDE SEQUENCE [LARGE SCALE GENOMIC DNA]</scope>
    <source>
        <strain evidence="5 6">B30</strain>
    </source>
</reference>
<dbReference type="PRINTS" id="PR00038">
    <property type="entry name" value="HTHLUXR"/>
</dbReference>
<name>K2JCJ5_9RHOB</name>
<keyword evidence="1" id="KW-0805">Transcription regulation</keyword>
<dbReference type="Proteomes" id="UP000006762">
    <property type="component" value="Unassembled WGS sequence"/>
</dbReference>
<proteinExistence type="predicted"/>
<gene>
    <name evidence="5" type="ORF">B30_05936</name>
</gene>
<evidence type="ECO:0000256" key="1">
    <source>
        <dbReference type="ARBA" id="ARBA00023015"/>
    </source>
</evidence>
<dbReference type="SUPFAM" id="SSF75516">
    <property type="entry name" value="Pheromone-binding domain of LuxR-like quorum-sensing transcription factors"/>
    <property type="match status" value="1"/>
</dbReference>
<evidence type="ECO:0000313" key="6">
    <source>
        <dbReference type="Proteomes" id="UP000006762"/>
    </source>
</evidence>
<dbReference type="Gene3D" id="3.30.450.80">
    <property type="entry name" value="Transcription factor LuxR-like, autoinducer-binding domain"/>
    <property type="match status" value="1"/>
</dbReference>
<dbReference type="GO" id="GO:0006355">
    <property type="term" value="P:regulation of DNA-templated transcription"/>
    <property type="evidence" value="ECO:0007669"/>
    <property type="project" value="InterPro"/>
</dbReference>
<dbReference type="eggNOG" id="COG2197">
    <property type="taxonomic scope" value="Bacteria"/>
</dbReference>
<dbReference type="InterPro" id="IPR036693">
    <property type="entry name" value="TF_LuxR_autoind-bd_dom_sf"/>
</dbReference>
<comment type="caution">
    <text evidence="5">The sequence shown here is derived from an EMBL/GenBank/DDBJ whole genome shotgun (WGS) entry which is preliminary data.</text>
</comment>
<dbReference type="AlphaFoldDB" id="K2JCJ5"/>
<feature type="domain" description="HTH luxR-type" evidence="4">
    <location>
        <begin position="191"/>
        <end position="256"/>
    </location>
</feature>
<evidence type="ECO:0000313" key="5">
    <source>
        <dbReference type="EMBL" id="EKE72497.1"/>
    </source>
</evidence>
<protein>
    <submittedName>
        <fullName evidence="5">LuxR family autoinducer-binding transcriptional regulator</fullName>
    </submittedName>
</protein>
<dbReference type="InterPro" id="IPR036388">
    <property type="entry name" value="WH-like_DNA-bd_sf"/>
</dbReference>
<keyword evidence="6" id="KW-1185">Reference proteome</keyword>
<dbReference type="Pfam" id="PF00196">
    <property type="entry name" value="GerE"/>
    <property type="match status" value="1"/>
</dbReference>
<accession>K2JCJ5</accession>
<sequence>MSVLYVDHYTSGMGDGTTEEKLHSILDATTVQDVWERMLEFVLEAGFTHMLYGFTRFHSDSGFGDDNDHLFLTNFGADYMKGYFLEGRYRNGPMVHWALNNVGTCSWNWINENFDNFTAQEREVSLYNRSLGVTSGYTIAFQNALKRAKGAVGISVQPFVGTQADADAIWAEKGRDIELVCGVAHLKIIAMPMPQRVLTSRQREVLEWIGDGKTVADTAQILGLNKATVEKHLRLARESLGVDTTAQAVLKASFHNQMFTF</sequence>
<dbReference type="Gene3D" id="1.10.10.10">
    <property type="entry name" value="Winged helix-like DNA-binding domain superfamily/Winged helix DNA-binding domain"/>
    <property type="match status" value="1"/>
</dbReference>
<dbReference type="InterPro" id="IPR005143">
    <property type="entry name" value="TF_LuxR_autoind-bd_dom"/>
</dbReference>
<dbReference type="PATRIC" id="fig|1208323.3.peg.1221"/>
<dbReference type="SMART" id="SM00421">
    <property type="entry name" value="HTH_LUXR"/>
    <property type="match status" value="1"/>
</dbReference>
<dbReference type="EMBL" id="AMRK01000003">
    <property type="protein sequence ID" value="EKE72497.1"/>
    <property type="molecule type" value="Genomic_DNA"/>
</dbReference>
<evidence type="ECO:0000259" key="4">
    <source>
        <dbReference type="PROSITE" id="PS50043"/>
    </source>
</evidence>
<dbReference type="PROSITE" id="PS50043">
    <property type="entry name" value="HTH_LUXR_2"/>
    <property type="match status" value="1"/>
</dbReference>
<dbReference type="GO" id="GO:0003677">
    <property type="term" value="F:DNA binding"/>
    <property type="evidence" value="ECO:0007669"/>
    <property type="project" value="UniProtKB-KW"/>
</dbReference>
<dbReference type="CDD" id="cd06170">
    <property type="entry name" value="LuxR_C_like"/>
    <property type="match status" value="1"/>
</dbReference>
<evidence type="ECO:0000256" key="3">
    <source>
        <dbReference type="ARBA" id="ARBA00023163"/>
    </source>
</evidence>
<organism evidence="5 6">
    <name type="scientific">Celeribacter baekdonensis B30</name>
    <dbReference type="NCBI Taxonomy" id="1208323"/>
    <lineage>
        <taxon>Bacteria</taxon>
        <taxon>Pseudomonadati</taxon>
        <taxon>Pseudomonadota</taxon>
        <taxon>Alphaproteobacteria</taxon>
        <taxon>Rhodobacterales</taxon>
        <taxon>Roseobacteraceae</taxon>
        <taxon>Celeribacter</taxon>
    </lineage>
</organism>
<keyword evidence="3" id="KW-0804">Transcription</keyword>
<dbReference type="Pfam" id="PF03472">
    <property type="entry name" value="Autoind_bind"/>
    <property type="match status" value="1"/>
</dbReference>
<evidence type="ECO:0000256" key="2">
    <source>
        <dbReference type="ARBA" id="ARBA00023125"/>
    </source>
</evidence>